<dbReference type="SUPFAM" id="SSF53822">
    <property type="entry name" value="Periplasmic binding protein-like I"/>
    <property type="match status" value="1"/>
</dbReference>
<dbReference type="GO" id="GO:0003700">
    <property type="term" value="F:DNA-binding transcription factor activity"/>
    <property type="evidence" value="ECO:0007669"/>
    <property type="project" value="TreeGrafter"/>
</dbReference>
<dbReference type="PANTHER" id="PTHR30146">
    <property type="entry name" value="LACI-RELATED TRANSCRIPTIONAL REPRESSOR"/>
    <property type="match status" value="1"/>
</dbReference>
<dbReference type="InterPro" id="IPR001761">
    <property type="entry name" value="Peripla_BP/Lac1_sug-bd_dom"/>
</dbReference>
<evidence type="ECO:0000313" key="5">
    <source>
        <dbReference type="EMBL" id="RGV78217.1"/>
    </source>
</evidence>
<dbReference type="Proteomes" id="UP000284543">
    <property type="component" value="Unassembled WGS sequence"/>
</dbReference>
<organism evidence="5 6">
    <name type="scientific">Enterocloster bolteae</name>
    <dbReference type="NCBI Taxonomy" id="208479"/>
    <lineage>
        <taxon>Bacteria</taxon>
        <taxon>Bacillati</taxon>
        <taxon>Bacillota</taxon>
        <taxon>Clostridia</taxon>
        <taxon>Lachnospirales</taxon>
        <taxon>Lachnospiraceae</taxon>
        <taxon>Enterocloster</taxon>
    </lineage>
</organism>
<dbReference type="Pfam" id="PF00356">
    <property type="entry name" value="LacI"/>
    <property type="match status" value="1"/>
</dbReference>
<evidence type="ECO:0000256" key="2">
    <source>
        <dbReference type="ARBA" id="ARBA00023125"/>
    </source>
</evidence>
<dbReference type="PROSITE" id="PS50932">
    <property type="entry name" value="HTH_LACI_2"/>
    <property type="match status" value="1"/>
</dbReference>
<evidence type="ECO:0000256" key="3">
    <source>
        <dbReference type="ARBA" id="ARBA00023163"/>
    </source>
</evidence>
<protein>
    <submittedName>
        <fullName evidence="5">LacI family transcriptional regulator</fullName>
    </submittedName>
</protein>
<sequence>MNHTSHNVTIGDVAKAAGTSVSTVSRVLSGSTYPVSAAKRERVLHAANTLGYEPNLLGRMLKTNTNPSIGIIIPSFQNPFYTQLIIGIEKEAMANNYFPLVFSSQRSPETERNLINNLIKNRVKGLMISSIDDSPQAVDHFVSTGGKVCIFESNYSDTDKVINAKTDMLGAGRTAAEYLISQGHRSIAFLSTPFNRQSRIMTLDGYKLALANNGLSFSEDDVMTVQYESEADSGLYEMEAGHKLADKFLEAKKRKDYTAIMAVNDLIAYGIIQRLQEKGLGIPDDLSIISFDNIPYSGLINPPLTTMDMPARLLGQRACHLIIDSLNSNEDHNGITLSVSAELVVRRSVKAL</sequence>
<dbReference type="AlphaFoldDB" id="A0A412ZDA1"/>
<dbReference type="SUPFAM" id="SSF47413">
    <property type="entry name" value="lambda repressor-like DNA-binding domains"/>
    <property type="match status" value="1"/>
</dbReference>
<dbReference type="SMART" id="SM00354">
    <property type="entry name" value="HTH_LACI"/>
    <property type="match status" value="1"/>
</dbReference>
<keyword evidence="1" id="KW-0805">Transcription regulation</keyword>
<dbReference type="InterPro" id="IPR028082">
    <property type="entry name" value="Peripla_BP_I"/>
</dbReference>
<dbReference type="EMBL" id="QRZM01000001">
    <property type="protein sequence ID" value="RGV78217.1"/>
    <property type="molecule type" value="Genomic_DNA"/>
</dbReference>
<reference evidence="5 6" key="1">
    <citation type="submission" date="2018-08" db="EMBL/GenBank/DDBJ databases">
        <title>A genome reference for cultivated species of the human gut microbiota.</title>
        <authorList>
            <person name="Zou Y."/>
            <person name="Xue W."/>
            <person name="Luo G."/>
        </authorList>
    </citation>
    <scope>NUCLEOTIDE SEQUENCE [LARGE SCALE GENOMIC DNA]</scope>
    <source>
        <strain evidence="5 6">AF14-18</strain>
    </source>
</reference>
<dbReference type="GO" id="GO:0000976">
    <property type="term" value="F:transcription cis-regulatory region binding"/>
    <property type="evidence" value="ECO:0007669"/>
    <property type="project" value="TreeGrafter"/>
</dbReference>
<dbReference type="GeneID" id="23115455"/>
<dbReference type="CDD" id="cd01392">
    <property type="entry name" value="HTH_LacI"/>
    <property type="match status" value="1"/>
</dbReference>
<accession>A0A412ZDA1</accession>
<gene>
    <name evidence="5" type="ORF">DWW02_00280</name>
</gene>
<evidence type="ECO:0000256" key="1">
    <source>
        <dbReference type="ARBA" id="ARBA00023015"/>
    </source>
</evidence>
<dbReference type="PANTHER" id="PTHR30146:SF109">
    <property type="entry name" value="HTH-TYPE TRANSCRIPTIONAL REGULATOR GALS"/>
    <property type="match status" value="1"/>
</dbReference>
<proteinExistence type="predicted"/>
<dbReference type="Gene3D" id="3.40.50.2300">
    <property type="match status" value="2"/>
</dbReference>
<evidence type="ECO:0000259" key="4">
    <source>
        <dbReference type="PROSITE" id="PS50932"/>
    </source>
</evidence>
<evidence type="ECO:0000313" key="6">
    <source>
        <dbReference type="Proteomes" id="UP000284543"/>
    </source>
</evidence>
<keyword evidence="3" id="KW-0804">Transcription</keyword>
<name>A0A412ZDA1_9FIRM</name>
<comment type="caution">
    <text evidence="5">The sequence shown here is derived from an EMBL/GenBank/DDBJ whole genome shotgun (WGS) entry which is preliminary data.</text>
</comment>
<feature type="domain" description="HTH lacI-type" evidence="4">
    <location>
        <begin position="8"/>
        <end position="63"/>
    </location>
</feature>
<dbReference type="Gene3D" id="1.10.260.40">
    <property type="entry name" value="lambda repressor-like DNA-binding domains"/>
    <property type="match status" value="1"/>
</dbReference>
<dbReference type="CDD" id="cd06267">
    <property type="entry name" value="PBP1_LacI_sugar_binding-like"/>
    <property type="match status" value="1"/>
</dbReference>
<dbReference type="RefSeq" id="WP_002571088.1">
    <property type="nucleotide sequence ID" value="NZ_BAABZS010000001.1"/>
</dbReference>
<dbReference type="InterPro" id="IPR010982">
    <property type="entry name" value="Lambda_DNA-bd_dom_sf"/>
</dbReference>
<dbReference type="Pfam" id="PF00532">
    <property type="entry name" value="Peripla_BP_1"/>
    <property type="match status" value="1"/>
</dbReference>
<keyword evidence="2" id="KW-0238">DNA-binding</keyword>
<dbReference type="InterPro" id="IPR000843">
    <property type="entry name" value="HTH_LacI"/>
</dbReference>